<organism evidence="16 17">
    <name type="scientific">Candidatus Cellulosilyticum pullistercoris</name>
    <dbReference type="NCBI Taxonomy" id="2838521"/>
    <lineage>
        <taxon>Bacteria</taxon>
        <taxon>Bacillati</taxon>
        <taxon>Bacillota</taxon>
        <taxon>Clostridia</taxon>
        <taxon>Lachnospirales</taxon>
        <taxon>Cellulosilyticaceae</taxon>
        <taxon>Cellulosilyticum</taxon>
    </lineage>
</organism>
<keyword evidence="5 13" id="KW-0436">Ligase</keyword>
<dbReference type="InterPro" id="IPR051602">
    <property type="entry name" value="ACC_Biotin_Carboxylase"/>
</dbReference>
<sequence length="456" mass="49900">MIEKVLVANRGEIAVRIIRACREMGIETVAVYSTADEEALHVELADEAVCIGSPLPKNSYLNIENIISAAVLTGCDALHPGFGFLSENAKFADICTSCGIKFIGPDADMIAMMGDKAKAREMMIAAGVPVVPGSEGKIEDVEEAILLAEEMGYPVILKASAGGGGRGMRIVRKASDLKEAFEAASSEALSAFGDGSMYLEKYIENPRHIEFQILGDEFGNVIHLGERDCSLQRRHQKVMEEAPSPFLSNALREEMGKVAVKAAKAVGYQNAGTIEFIVDRDGTFYFIEMNTRIQVEHPITEMITGIDLIKEQIRIASGEPLSLTQEQVKIKGHSIECRINAENPELDFRPSTGSINELYLPGGRGVRVDSALYEGYRVPPQYDSMLAKVIAYGETREEAISVMKRALGEVSIEGIETNIYFEYQLLNHPAFIEGKFDTSFIETNLENILGGDVDEA</sequence>
<dbReference type="InterPro" id="IPR011054">
    <property type="entry name" value="Rudment_hybrid_motif"/>
</dbReference>
<evidence type="ECO:0000256" key="12">
    <source>
        <dbReference type="PROSITE-ProRule" id="PRU00409"/>
    </source>
</evidence>
<dbReference type="SMART" id="SM00878">
    <property type="entry name" value="Biotin_carb_C"/>
    <property type="match status" value="1"/>
</dbReference>
<dbReference type="InterPro" id="IPR005481">
    <property type="entry name" value="BC-like_N"/>
</dbReference>
<evidence type="ECO:0000259" key="15">
    <source>
        <dbReference type="PROSITE" id="PS50979"/>
    </source>
</evidence>
<dbReference type="SUPFAM" id="SSF51246">
    <property type="entry name" value="Rudiment single hybrid motif"/>
    <property type="match status" value="1"/>
</dbReference>
<dbReference type="NCBIfam" id="NF004085">
    <property type="entry name" value="PRK05586.1"/>
    <property type="match status" value="1"/>
</dbReference>
<dbReference type="FunFam" id="3.30.1490.20:FF:000018">
    <property type="entry name" value="Biotin carboxylase"/>
    <property type="match status" value="1"/>
</dbReference>
<dbReference type="InterPro" id="IPR005479">
    <property type="entry name" value="CPAse_ATP-bd"/>
</dbReference>
<keyword evidence="13" id="KW-0444">Lipid biosynthesis</keyword>
<evidence type="ECO:0000256" key="10">
    <source>
        <dbReference type="ARBA" id="ARBA00023267"/>
    </source>
</evidence>
<evidence type="ECO:0000313" key="16">
    <source>
        <dbReference type="EMBL" id="MBU3804306.1"/>
    </source>
</evidence>
<feature type="domain" description="Biotin carboxylation" evidence="15">
    <location>
        <begin position="1"/>
        <end position="446"/>
    </location>
</feature>
<dbReference type="SUPFAM" id="SSF52440">
    <property type="entry name" value="PreATP-grasp domain"/>
    <property type="match status" value="1"/>
</dbReference>
<dbReference type="InterPro" id="IPR005482">
    <property type="entry name" value="Biotin_COase_C"/>
</dbReference>
<dbReference type="Gene3D" id="3.30.470.20">
    <property type="entry name" value="ATP-grasp fold, B domain"/>
    <property type="match status" value="1"/>
</dbReference>
<keyword evidence="13" id="KW-0275">Fatty acid biosynthesis</keyword>
<dbReference type="SUPFAM" id="SSF56059">
    <property type="entry name" value="Glutathione synthetase ATP-binding domain-like"/>
    <property type="match status" value="1"/>
</dbReference>
<dbReference type="FunFam" id="3.40.50.20:FF:000010">
    <property type="entry name" value="Propionyl-CoA carboxylase subunit alpha"/>
    <property type="match status" value="1"/>
</dbReference>
<dbReference type="EC" id="6.3.4.14" evidence="4 13"/>
<evidence type="ECO:0000256" key="3">
    <source>
        <dbReference type="ARBA" id="ARBA00011750"/>
    </source>
</evidence>
<evidence type="ECO:0000256" key="6">
    <source>
        <dbReference type="ARBA" id="ARBA00022723"/>
    </source>
</evidence>
<keyword evidence="13" id="KW-0276">Fatty acid metabolism</keyword>
<evidence type="ECO:0000256" key="8">
    <source>
        <dbReference type="ARBA" id="ARBA00022840"/>
    </source>
</evidence>
<comment type="catalytic activity">
    <reaction evidence="11 13">
        <text>N(6)-biotinyl-L-lysyl-[protein] + hydrogencarbonate + ATP = N(6)-carboxybiotinyl-L-lysyl-[protein] + ADP + phosphate + H(+)</text>
        <dbReference type="Rhea" id="RHEA:13501"/>
        <dbReference type="Rhea" id="RHEA-COMP:10505"/>
        <dbReference type="Rhea" id="RHEA-COMP:10506"/>
        <dbReference type="ChEBI" id="CHEBI:15378"/>
        <dbReference type="ChEBI" id="CHEBI:17544"/>
        <dbReference type="ChEBI" id="CHEBI:30616"/>
        <dbReference type="ChEBI" id="CHEBI:43474"/>
        <dbReference type="ChEBI" id="CHEBI:83144"/>
        <dbReference type="ChEBI" id="CHEBI:83145"/>
        <dbReference type="ChEBI" id="CHEBI:456216"/>
        <dbReference type="EC" id="6.3.4.14"/>
    </reaction>
</comment>
<dbReference type="AlphaFoldDB" id="A0A9E2KCU0"/>
<feature type="domain" description="ATP-grasp" evidence="14">
    <location>
        <begin position="120"/>
        <end position="317"/>
    </location>
</feature>
<evidence type="ECO:0000313" key="17">
    <source>
        <dbReference type="Proteomes" id="UP000824229"/>
    </source>
</evidence>
<evidence type="ECO:0000256" key="1">
    <source>
        <dbReference type="ARBA" id="ARBA00003761"/>
    </source>
</evidence>
<keyword evidence="13" id="KW-0443">Lipid metabolism</keyword>
<dbReference type="PROSITE" id="PS00867">
    <property type="entry name" value="CPSASE_2"/>
    <property type="match status" value="1"/>
</dbReference>
<dbReference type="PROSITE" id="PS50975">
    <property type="entry name" value="ATP_GRASP"/>
    <property type="match status" value="1"/>
</dbReference>
<dbReference type="PROSITE" id="PS50979">
    <property type="entry name" value="BC"/>
    <property type="match status" value="1"/>
</dbReference>
<evidence type="ECO:0000256" key="5">
    <source>
        <dbReference type="ARBA" id="ARBA00022598"/>
    </source>
</evidence>
<evidence type="ECO:0000256" key="9">
    <source>
        <dbReference type="ARBA" id="ARBA00022842"/>
    </source>
</evidence>
<keyword evidence="9" id="KW-0460">Magnesium</keyword>
<evidence type="ECO:0000256" key="7">
    <source>
        <dbReference type="ARBA" id="ARBA00022741"/>
    </source>
</evidence>
<dbReference type="Pfam" id="PF02785">
    <property type="entry name" value="Biotin_carb_C"/>
    <property type="match status" value="1"/>
</dbReference>
<dbReference type="PROSITE" id="PS00866">
    <property type="entry name" value="CPSASE_1"/>
    <property type="match status" value="1"/>
</dbReference>
<proteinExistence type="predicted"/>
<comment type="function">
    <text evidence="1 13">This protein is a component of the acetyl coenzyme A carboxylase complex; first, biotin carboxylase catalyzes the carboxylation of the carrier protein and then the transcarboxylase transfers the carboxyl group to form malonyl-CoA.</text>
</comment>
<dbReference type="GO" id="GO:0004075">
    <property type="term" value="F:biotin carboxylase activity"/>
    <property type="evidence" value="ECO:0007669"/>
    <property type="project" value="UniProtKB-EC"/>
</dbReference>
<evidence type="ECO:0000256" key="2">
    <source>
        <dbReference type="ARBA" id="ARBA00004956"/>
    </source>
</evidence>
<dbReference type="GO" id="GO:0046872">
    <property type="term" value="F:metal ion binding"/>
    <property type="evidence" value="ECO:0007669"/>
    <property type="project" value="UniProtKB-KW"/>
</dbReference>
<reference evidence="16" key="1">
    <citation type="journal article" date="2021" name="PeerJ">
        <title>Extensive microbial diversity within the chicken gut microbiome revealed by metagenomics and culture.</title>
        <authorList>
            <person name="Gilroy R."/>
            <person name="Ravi A."/>
            <person name="Getino M."/>
            <person name="Pursley I."/>
            <person name="Horton D.L."/>
            <person name="Alikhan N.F."/>
            <person name="Baker D."/>
            <person name="Gharbi K."/>
            <person name="Hall N."/>
            <person name="Watson M."/>
            <person name="Adriaenssens E.M."/>
            <person name="Foster-Nyarko E."/>
            <person name="Jarju S."/>
            <person name="Secka A."/>
            <person name="Antonio M."/>
            <person name="Oren A."/>
            <person name="Chaudhuri R.R."/>
            <person name="La Ragione R."/>
            <person name="Hildebrand F."/>
            <person name="Pallen M.J."/>
        </authorList>
    </citation>
    <scope>NUCLEOTIDE SEQUENCE</scope>
    <source>
        <strain evidence="16">B5-657</strain>
    </source>
</reference>
<evidence type="ECO:0000256" key="11">
    <source>
        <dbReference type="ARBA" id="ARBA00048600"/>
    </source>
</evidence>
<dbReference type="InterPro" id="IPR011764">
    <property type="entry name" value="Biotin_carboxylation_dom"/>
</dbReference>
<evidence type="ECO:0000256" key="13">
    <source>
        <dbReference type="RuleBase" id="RU365063"/>
    </source>
</evidence>
<dbReference type="PANTHER" id="PTHR48095:SF2">
    <property type="entry name" value="BIOTIN CARBOXYLASE, CHLOROPLASTIC"/>
    <property type="match status" value="1"/>
</dbReference>
<dbReference type="InterPro" id="IPR011761">
    <property type="entry name" value="ATP-grasp"/>
</dbReference>
<evidence type="ECO:0000256" key="4">
    <source>
        <dbReference type="ARBA" id="ARBA00013263"/>
    </source>
</evidence>
<dbReference type="GO" id="GO:0006633">
    <property type="term" value="P:fatty acid biosynthetic process"/>
    <property type="evidence" value="ECO:0007669"/>
    <property type="project" value="UniProtKB-KW"/>
</dbReference>
<comment type="subunit">
    <text evidence="3 13">Acetyl-CoA carboxylase is a heterohexamer of biotin carboxyl carrier protein, biotin carboxylase and the two subunits of carboxyl transferase in a 2:2 complex.</text>
</comment>
<dbReference type="InterPro" id="IPR016185">
    <property type="entry name" value="PreATP-grasp_dom_sf"/>
</dbReference>
<protein>
    <recommendedName>
        <fullName evidence="4 13">Biotin carboxylase</fullName>
        <ecNumber evidence="4 13">6.3.4.14</ecNumber>
    </recommendedName>
    <alternativeName>
        <fullName evidence="13">Acetyl-coenzyme A carboxylase biotin carboxylase subunit A</fullName>
    </alternativeName>
</protein>
<dbReference type="Pfam" id="PF00289">
    <property type="entry name" value="Biotin_carb_N"/>
    <property type="match status" value="1"/>
</dbReference>
<reference evidence="16" key="2">
    <citation type="submission" date="2021-04" db="EMBL/GenBank/DDBJ databases">
        <authorList>
            <person name="Gilroy R."/>
        </authorList>
    </citation>
    <scope>NUCLEOTIDE SEQUENCE</scope>
    <source>
        <strain evidence="16">B5-657</strain>
    </source>
</reference>
<dbReference type="NCBIfam" id="NF006367">
    <property type="entry name" value="PRK08591.1"/>
    <property type="match status" value="1"/>
</dbReference>
<dbReference type="FunFam" id="3.30.470.20:FF:000028">
    <property type="entry name" value="Methylcrotonoyl-CoA carboxylase subunit alpha, mitochondrial"/>
    <property type="match status" value="1"/>
</dbReference>
<keyword evidence="8 12" id="KW-0067">ATP-binding</keyword>
<dbReference type="Proteomes" id="UP000824229">
    <property type="component" value="Unassembled WGS sequence"/>
</dbReference>
<keyword evidence="6" id="KW-0479">Metal-binding</keyword>
<evidence type="ECO:0000259" key="14">
    <source>
        <dbReference type="PROSITE" id="PS50975"/>
    </source>
</evidence>
<comment type="caution">
    <text evidence="16">The sequence shown here is derived from an EMBL/GenBank/DDBJ whole genome shotgun (WGS) entry which is preliminary data.</text>
</comment>
<accession>A0A9E2KCU0</accession>
<comment type="pathway">
    <text evidence="2 13">Lipid metabolism; malonyl-CoA biosynthesis; malonyl-CoA from acetyl-CoA: step 1/1.</text>
</comment>
<dbReference type="EMBL" id="JAHLFQ010000135">
    <property type="protein sequence ID" value="MBU3804306.1"/>
    <property type="molecule type" value="Genomic_DNA"/>
</dbReference>
<gene>
    <name evidence="16" type="ORF">H9872_06090</name>
</gene>
<dbReference type="NCBIfam" id="TIGR00514">
    <property type="entry name" value="accC"/>
    <property type="match status" value="1"/>
</dbReference>
<dbReference type="Pfam" id="PF02786">
    <property type="entry name" value="CPSase_L_D2"/>
    <property type="match status" value="1"/>
</dbReference>
<dbReference type="PANTHER" id="PTHR48095">
    <property type="entry name" value="PYRUVATE CARBOXYLASE SUBUNIT A"/>
    <property type="match status" value="1"/>
</dbReference>
<name>A0A9E2KCU0_9FIRM</name>
<keyword evidence="10 13" id="KW-0092">Biotin</keyword>
<dbReference type="InterPro" id="IPR004549">
    <property type="entry name" value="Acetyl_CoA_COase_biotin_COase"/>
</dbReference>
<dbReference type="GO" id="GO:0005524">
    <property type="term" value="F:ATP binding"/>
    <property type="evidence" value="ECO:0007669"/>
    <property type="project" value="UniProtKB-UniRule"/>
</dbReference>
<keyword evidence="7 12" id="KW-0547">Nucleotide-binding</keyword>